<organism evidence="4 5">
    <name type="scientific">Lolium multiflorum</name>
    <name type="common">Italian ryegrass</name>
    <name type="synonym">Lolium perenne subsp. multiflorum</name>
    <dbReference type="NCBI Taxonomy" id="4521"/>
    <lineage>
        <taxon>Eukaryota</taxon>
        <taxon>Viridiplantae</taxon>
        <taxon>Streptophyta</taxon>
        <taxon>Embryophyta</taxon>
        <taxon>Tracheophyta</taxon>
        <taxon>Spermatophyta</taxon>
        <taxon>Magnoliopsida</taxon>
        <taxon>Liliopsida</taxon>
        <taxon>Poales</taxon>
        <taxon>Poaceae</taxon>
        <taxon>BOP clade</taxon>
        <taxon>Pooideae</taxon>
        <taxon>Poodae</taxon>
        <taxon>Poeae</taxon>
        <taxon>Poeae Chloroplast Group 2 (Poeae type)</taxon>
        <taxon>Loliodinae</taxon>
        <taxon>Loliinae</taxon>
        <taxon>Lolium</taxon>
    </lineage>
</organism>
<evidence type="ECO:0000259" key="3">
    <source>
        <dbReference type="PROSITE" id="PS50158"/>
    </source>
</evidence>
<dbReference type="SUPFAM" id="SSF57756">
    <property type="entry name" value="Retrovirus zinc finger-like domains"/>
    <property type="match status" value="1"/>
</dbReference>
<dbReference type="Pfam" id="PF00098">
    <property type="entry name" value="zf-CCHC"/>
    <property type="match status" value="1"/>
</dbReference>
<keyword evidence="1" id="KW-0863">Zinc-finger</keyword>
<dbReference type="InterPro" id="IPR001878">
    <property type="entry name" value="Znf_CCHC"/>
</dbReference>
<protein>
    <recommendedName>
        <fullName evidence="3">CCHC-type domain-containing protein</fullName>
    </recommendedName>
</protein>
<evidence type="ECO:0000256" key="1">
    <source>
        <dbReference type="PROSITE-ProRule" id="PRU00047"/>
    </source>
</evidence>
<feature type="region of interest" description="Disordered" evidence="2">
    <location>
        <begin position="25"/>
        <end position="65"/>
    </location>
</feature>
<feature type="compositionally biased region" description="Low complexity" evidence="2">
    <location>
        <begin position="102"/>
        <end position="116"/>
    </location>
</feature>
<keyword evidence="1" id="KW-0479">Metal-binding</keyword>
<feature type="region of interest" description="Disordered" evidence="2">
    <location>
        <begin position="97"/>
        <end position="116"/>
    </location>
</feature>
<accession>A0AAD8QY63</accession>
<dbReference type="EMBL" id="JAUUTY010000007">
    <property type="protein sequence ID" value="KAK1610540.1"/>
    <property type="molecule type" value="Genomic_DNA"/>
</dbReference>
<sequence length="281" mass="31367">MDPTIPKYRNNSSGGFTKIQQAPAQNYRPNNHNNNNHPNNSNNNGNNNNTNTAPRTGSNAIPVTPKDKSTVNCYECGVVGHYSNECPKNLAKIAANTAAPAQQQRRSGRNQNNNNGRLYHMTPLKLEAPQTMPMPPLALTNADHFDRGKTLPWLGMASSCHHRLWSLLDCTSMSWTSLYLYWISPCPPLTKATPALASTDAPRTPQRRHAVHGRHARARQDITSPRRLSAPLDLSFHLQPHLDVSYLTDNAAWTRLMTRKAHARWEPQVEGVMRTAASFPQ</sequence>
<dbReference type="GO" id="GO:0008270">
    <property type="term" value="F:zinc ion binding"/>
    <property type="evidence" value="ECO:0007669"/>
    <property type="project" value="UniProtKB-KW"/>
</dbReference>
<comment type="caution">
    <text evidence="4">The sequence shown here is derived from an EMBL/GenBank/DDBJ whole genome shotgun (WGS) entry which is preliminary data.</text>
</comment>
<feature type="domain" description="CCHC-type" evidence="3">
    <location>
        <begin position="73"/>
        <end position="88"/>
    </location>
</feature>
<evidence type="ECO:0000313" key="5">
    <source>
        <dbReference type="Proteomes" id="UP001231189"/>
    </source>
</evidence>
<proteinExistence type="predicted"/>
<reference evidence="4" key="1">
    <citation type="submission" date="2023-07" db="EMBL/GenBank/DDBJ databases">
        <title>A chromosome-level genome assembly of Lolium multiflorum.</title>
        <authorList>
            <person name="Chen Y."/>
            <person name="Copetti D."/>
            <person name="Kolliker R."/>
            <person name="Studer B."/>
        </authorList>
    </citation>
    <scope>NUCLEOTIDE SEQUENCE</scope>
    <source>
        <strain evidence="4">02402/16</strain>
        <tissue evidence="4">Leaf</tissue>
    </source>
</reference>
<feature type="compositionally biased region" description="Low complexity" evidence="2">
    <location>
        <begin position="29"/>
        <end position="52"/>
    </location>
</feature>
<feature type="region of interest" description="Disordered" evidence="2">
    <location>
        <begin position="196"/>
        <end position="218"/>
    </location>
</feature>
<evidence type="ECO:0000256" key="2">
    <source>
        <dbReference type="SAM" id="MobiDB-lite"/>
    </source>
</evidence>
<name>A0AAD8QY63_LOLMU</name>
<evidence type="ECO:0000313" key="4">
    <source>
        <dbReference type="EMBL" id="KAK1610540.1"/>
    </source>
</evidence>
<gene>
    <name evidence="4" type="ORF">QYE76_034213</name>
</gene>
<feature type="compositionally biased region" description="Basic residues" evidence="2">
    <location>
        <begin position="205"/>
        <end position="217"/>
    </location>
</feature>
<dbReference type="SMART" id="SM00343">
    <property type="entry name" value="ZnF_C2HC"/>
    <property type="match status" value="1"/>
</dbReference>
<keyword evidence="1" id="KW-0862">Zinc</keyword>
<dbReference type="AlphaFoldDB" id="A0AAD8QY63"/>
<dbReference type="Gene3D" id="4.10.60.10">
    <property type="entry name" value="Zinc finger, CCHC-type"/>
    <property type="match status" value="1"/>
</dbReference>
<dbReference type="Proteomes" id="UP001231189">
    <property type="component" value="Unassembled WGS sequence"/>
</dbReference>
<keyword evidence="5" id="KW-1185">Reference proteome</keyword>
<dbReference type="GO" id="GO:0003676">
    <property type="term" value="F:nucleic acid binding"/>
    <property type="evidence" value="ECO:0007669"/>
    <property type="project" value="InterPro"/>
</dbReference>
<dbReference type="PROSITE" id="PS50158">
    <property type="entry name" value="ZF_CCHC"/>
    <property type="match status" value="1"/>
</dbReference>
<dbReference type="InterPro" id="IPR036875">
    <property type="entry name" value="Znf_CCHC_sf"/>
</dbReference>